<feature type="signal peptide" evidence="1">
    <location>
        <begin position="1"/>
        <end position="34"/>
    </location>
</feature>
<sequence>MIAGKSIHASFVKFLNLMKRLFLPLLAAPLLLQAAPKLERIGDTFERPIFVTSRPDNANHLFIVEQAGKVFLHDQASGKTLAEPFLDLSSKVTRKHNEQGLLGLAFAPDYPESGRFYANFSNKKGDNEIVRFTVSDPKNAKTCSLDSMESLLTLEQPYGNHNGGYLEFGPDGMLYIGTGDGGAANDPKANAQDLSNLLGKILRIDVSPSQGYEVPKDNPFTGSQEAPEIFAYGLRNPWRCSWDGEDLYIADVGQNKWEEINVVNIKQLNGANFGWRPREGLIETPAKKVGGAKPKGAIDPVEVYKHGMGDYEGLSINGGYVYRGSVKELQGQYLYSDHINPRIWSFTYKNGKAVNHQDLTETLARPDGKKFTQLASFGIDADQEQYVVEMGGGAVWKIVD</sequence>
<evidence type="ECO:0000313" key="4">
    <source>
        <dbReference type="Proteomes" id="UP000644507"/>
    </source>
</evidence>
<proteinExistence type="predicted"/>
<dbReference type="Pfam" id="PF07995">
    <property type="entry name" value="GSDH"/>
    <property type="match status" value="1"/>
</dbReference>
<keyword evidence="1" id="KW-0732">Signal</keyword>
<dbReference type="Gene3D" id="2.120.10.30">
    <property type="entry name" value="TolB, C-terminal domain"/>
    <property type="match status" value="1"/>
</dbReference>
<reference evidence="3" key="2">
    <citation type="submission" date="2020-09" db="EMBL/GenBank/DDBJ databases">
        <authorList>
            <person name="Sun Q."/>
            <person name="Kim S."/>
        </authorList>
    </citation>
    <scope>NUCLEOTIDE SEQUENCE</scope>
    <source>
        <strain evidence="3">KCTC 12988</strain>
    </source>
</reference>
<dbReference type="InterPro" id="IPR011042">
    <property type="entry name" value="6-blade_b-propeller_TolB-like"/>
</dbReference>
<feature type="domain" description="Glucose/Sorbosone dehydrogenase" evidence="2">
    <location>
        <begin position="46"/>
        <end position="360"/>
    </location>
</feature>
<reference evidence="3" key="1">
    <citation type="journal article" date="2014" name="Int. J. Syst. Evol. Microbiol.">
        <title>Complete genome sequence of Corynebacterium casei LMG S-19264T (=DSM 44701T), isolated from a smear-ripened cheese.</title>
        <authorList>
            <consortium name="US DOE Joint Genome Institute (JGI-PGF)"/>
            <person name="Walter F."/>
            <person name="Albersmeier A."/>
            <person name="Kalinowski J."/>
            <person name="Ruckert C."/>
        </authorList>
    </citation>
    <scope>NUCLEOTIDE SEQUENCE</scope>
    <source>
        <strain evidence="3">KCTC 12988</strain>
    </source>
</reference>
<gene>
    <name evidence="3" type="ORF">GCM10007100_36690</name>
</gene>
<organism evidence="3 4">
    <name type="scientific">Roseibacillus persicicus</name>
    <dbReference type="NCBI Taxonomy" id="454148"/>
    <lineage>
        <taxon>Bacteria</taxon>
        <taxon>Pseudomonadati</taxon>
        <taxon>Verrucomicrobiota</taxon>
        <taxon>Verrucomicrobiia</taxon>
        <taxon>Verrucomicrobiales</taxon>
        <taxon>Verrucomicrobiaceae</taxon>
        <taxon>Roseibacillus</taxon>
    </lineage>
</organism>
<dbReference type="EMBL" id="BMXI01000019">
    <property type="protein sequence ID" value="GHC65555.1"/>
    <property type="molecule type" value="Genomic_DNA"/>
</dbReference>
<dbReference type="Proteomes" id="UP000644507">
    <property type="component" value="Unassembled WGS sequence"/>
</dbReference>
<evidence type="ECO:0000313" key="3">
    <source>
        <dbReference type="EMBL" id="GHC65555.1"/>
    </source>
</evidence>
<dbReference type="InterPro" id="IPR012938">
    <property type="entry name" value="Glc/Sorbosone_DH"/>
</dbReference>
<feature type="chain" id="PRO_5037893192" evidence="1">
    <location>
        <begin position="35"/>
        <end position="400"/>
    </location>
</feature>
<dbReference type="AlphaFoldDB" id="A0A918TX20"/>
<keyword evidence="4" id="KW-1185">Reference proteome</keyword>
<comment type="caution">
    <text evidence="3">The sequence shown here is derived from an EMBL/GenBank/DDBJ whole genome shotgun (WGS) entry which is preliminary data.</text>
</comment>
<name>A0A918TX20_9BACT</name>
<dbReference type="PANTHER" id="PTHR19328:SF75">
    <property type="entry name" value="ALDOSE SUGAR DEHYDROGENASE YLII"/>
    <property type="match status" value="1"/>
</dbReference>
<evidence type="ECO:0000259" key="2">
    <source>
        <dbReference type="Pfam" id="PF07995"/>
    </source>
</evidence>
<protein>
    <submittedName>
        <fullName evidence="3">Glucose dehydrogenase</fullName>
    </submittedName>
</protein>
<dbReference type="SUPFAM" id="SSF50952">
    <property type="entry name" value="Soluble quinoprotein glucose dehydrogenase"/>
    <property type="match status" value="1"/>
</dbReference>
<dbReference type="InterPro" id="IPR011041">
    <property type="entry name" value="Quinoprot_gluc/sorb_DH_b-prop"/>
</dbReference>
<evidence type="ECO:0000256" key="1">
    <source>
        <dbReference type="SAM" id="SignalP"/>
    </source>
</evidence>
<dbReference type="PANTHER" id="PTHR19328">
    <property type="entry name" value="HEDGEHOG-INTERACTING PROTEIN"/>
    <property type="match status" value="1"/>
</dbReference>
<accession>A0A918TX20</accession>